<sequence>MEFLSWTIRLCVAVAFFVLDHSSFLYAAAPSFWERDQLSGDWGGKRDAWAQQGYEFSFEYHTELFGNVSGGKRRGVAFEGLGHAMMDLDLDRAFGWSNTDFRISSLWLHGESPSSKLVGDDLAVSYIDGFDSLRLYETWIEKSFWENRLSVRAGNLLADEEFCTAGYGYIFLNAAFGWPAFISGSTLNAGPAFFIPGLGGRLRYEPNESWYLQTAIYDGDTFDDANGDPN</sequence>
<dbReference type="InterPro" id="IPR038673">
    <property type="entry name" value="OprB_sf"/>
</dbReference>
<feature type="non-terminal residue" evidence="1">
    <location>
        <position position="230"/>
    </location>
</feature>
<accession>A0A383A5E3</accession>
<dbReference type="AlphaFoldDB" id="A0A383A5E3"/>
<protein>
    <recommendedName>
        <fullName evidence="2">Porin</fullName>
    </recommendedName>
</protein>
<dbReference type="Gene3D" id="2.40.160.180">
    <property type="entry name" value="Carbohydrate-selective porin OprB"/>
    <property type="match status" value="1"/>
</dbReference>
<dbReference type="GO" id="GO:0016020">
    <property type="term" value="C:membrane"/>
    <property type="evidence" value="ECO:0007669"/>
    <property type="project" value="InterPro"/>
</dbReference>
<dbReference type="PANTHER" id="PTHR37944">
    <property type="entry name" value="PORIN B"/>
    <property type="match status" value="1"/>
</dbReference>
<gene>
    <name evidence="1" type="ORF">METZ01_LOCUS455299</name>
</gene>
<dbReference type="InterPro" id="IPR052932">
    <property type="entry name" value="OprB_Porin"/>
</dbReference>
<dbReference type="Pfam" id="PF04966">
    <property type="entry name" value="OprB"/>
    <property type="match status" value="1"/>
</dbReference>
<reference evidence="1" key="1">
    <citation type="submission" date="2018-05" db="EMBL/GenBank/DDBJ databases">
        <authorList>
            <person name="Lanie J.A."/>
            <person name="Ng W.-L."/>
            <person name="Kazmierczak K.M."/>
            <person name="Andrzejewski T.M."/>
            <person name="Davidsen T.M."/>
            <person name="Wayne K.J."/>
            <person name="Tettelin H."/>
            <person name="Glass J.I."/>
            <person name="Rusch D."/>
            <person name="Podicherti R."/>
            <person name="Tsui H.-C.T."/>
            <person name="Winkler M.E."/>
        </authorList>
    </citation>
    <scope>NUCLEOTIDE SEQUENCE</scope>
</reference>
<dbReference type="PANTHER" id="PTHR37944:SF1">
    <property type="entry name" value="PORIN B"/>
    <property type="match status" value="1"/>
</dbReference>
<proteinExistence type="predicted"/>
<evidence type="ECO:0000313" key="1">
    <source>
        <dbReference type="EMBL" id="SVE02445.1"/>
    </source>
</evidence>
<dbReference type="GO" id="GO:0008643">
    <property type="term" value="P:carbohydrate transport"/>
    <property type="evidence" value="ECO:0007669"/>
    <property type="project" value="InterPro"/>
</dbReference>
<dbReference type="InterPro" id="IPR007049">
    <property type="entry name" value="Carb-sel_porin_OprB"/>
</dbReference>
<dbReference type="EMBL" id="UINC01188973">
    <property type="protein sequence ID" value="SVE02445.1"/>
    <property type="molecule type" value="Genomic_DNA"/>
</dbReference>
<name>A0A383A5E3_9ZZZZ</name>
<evidence type="ECO:0008006" key="2">
    <source>
        <dbReference type="Google" id="ProtNLM"/>
    </source>
</evidence>
<organism evidence="1">
    <name type="scientific">marine metagenome</name>
    <dbReference type="NCBI Taxonomy" id="408172"/>
    <lineage>
        <taxon>unclassified sequences</taxon>
        <taxon>metagenomes</taxon>
        <taxon>ecological metagenomes</taxon>
    </lineage>
</organism>
<dbReference type="GO" id="GO:0015288">
    <property type="term" value="F:porin activity"/>
    <property type="evidence" value="ECO:0007669"/>
    <property type="project" value="InterPro"/>
</dbReference>